<reference evidence="1 2" key="1">
    <citation type="journal article" date="2010" name="Stand. Genomic Sci.">
        <title>Complete genome sequence of Haloterrigena turkmenica type strain (4k).</title>
        <authorList>
            <person name="Saunders E."/>
            <person name="Tindall B.J."/>
            <person name="Fahnrich R."/>
            <person name="Lapidus A."/>
            <person name="Copeland A."/>
            <person name="Del Rio T.G."/>
            <person name="Lucas S."/>
            <person name="Chen F."/>
            <person name="Tice H."/>
            <person name="Cheng J.F."/>
            <person name="Han C."/>
            <person name="Detter J.C."/>
            <person name="Bruce D."/>
            <person name="Goodwin L."/>
            <person name="Chain P."/>
            <person name="Pitluck S."/>
            <person name="Pati A."/>
            <person name="Ivanova N."/>
            <person name="Mavromatis K."/>
            <person name="Chen A."/>
            <person name="Palaniappan K."/>
            <person name="Land M."/>
            <person name="Hauser L."/>
            <person name="Chang Y.J."/>
            <person name="Jeffries C.D."/>
            <person name="Brettin T."/>
            <person name="Rohde M."/>
            <person name="Goker M."/>
            <person name="Bristow J."/>
            <person name="Eisen J.A."/>
            <person name="Markowitz V."/>
            <person name="Hugenholtz P."/>
            <person name="Klenk H.P."/>
            <person name="Kyrpides N.C."/>
        </authorList>
    </citation>
    <scope>NUCLEOTIDE SEQUENCE [LARGE SCALE GENOMIC DNA]</scope>
    <source>
        <strain evidence="2">ATCC 51198 / DSM 5511 / JCM 9101 / NCIMB 13204 / VKM B-1734 / 4k</strain>
    </source>
</reference>
<gene>
    <name evidence="1" type="ordered locus">Htur_4575</name>
</gene>
<evidence type="ECO:0000313" key="2">
    <source>
        <dbReference type="Proteomes" id="UP000001903"/>
    </source>
</evidence>
<keyword evidence="2" id="KW-1185">Reference proteome</keyword>
<dbReference type="EMBL" id="CP001862">
    <property type="protein sequence ID" value="ADB63368.1"/>
    <property type="molecule type" value="Genomic_DNA"/>
</dbReference>
<dbReference type="KEGG" id="htu:Htur_4575"/>
<name>D2S1X1_HALTV</name>
<organism evidence="1 2">
    <name type="scientific">Haloterrigena turkmenica (strain ATCC 51198 / DSM 5511 / JCM 9101 / NCIMB 13204 / VKM B-1734 / 4k)</name>
    <name type="common">Halococcus turkmenicus</name>
    <dbReference type="NCBI Taxonomy" id="543526"/>
    <lineage>
        <taxon>Archaea</taxon>
        <taxon>Methanobacteriati</taxon>
        <taxon>Methanobacteriota</taxon>
        <taxon>Stenosarchaea group</taxon>
        <taxon>Halobacteria</taxon>
        <taxon>Halobacteriales</taxon>
        <taxon>Natrialbaceae</taxon>
        <taxon>Haloterrigena</taxon>
    </lineage>
</organism>
<dbReference type="AlphaFoldDB" id="D2S1X1"/>
<accession>D2S1X1</accession>
<protein>
    <recommendedName>
        <fullName evidence="3">Small CPxCG-related zinc finger protein</fullName>
    </recommendedName>
</protein>
<keyword evidence="1" id="KW-0614">Plasmid</keyword>
<sequence length="75" mass="8302">MRLGPRLYIVGAGTIYMAHVPELPEKYVCTACQTMHAGTVSERTDSGHQYEAPAKCGCCGETELVTEKDWPHFTQ</sequence>
<geneLocation type="plasmid" evidence="1 2">
    <name>pHTUR02</name>
</geneLocation>
<proteinExistence type="predicted"/>
<dbReference type="HOGENOM" id="CLU_199464_0_0_2"/>
<evidence type="ECO:0008006" key="3">
    <source>
        <dbReference type="Google" id="ProtNLM"/>
    </source>
</evidence>
<dbReference type="Proteomes" id="UP000001903">
    <property type="component" value="Plasmid pHTUR02"/>
</dbReference>
<evidence type="ECO:0000313" key="1">
    <source>
        <dbReference type="EMBL" id="ADB63368.1"/>
    </source>
</evidence>